<dbReference type="GO" id="GO:0005548">
    <property type="term" value="F:phospholipid transporter activity"/>
    <property type="evidence" value="ECO:0007669"/>
    <property type="project" value="TreeGrafter"/>
</dbReference>
<feature type="transmembrane region" description="Helical" evidence="1">
    <location>
        <begin position="247"/>
        <end position="273"/>
    </location>
</feature>
<name>B9XHU3_PEDPL</name>
<protein>
    <recommendedName>
        <fullName evidence="4">ABC transporter permease</fullName>
    </recommendedName>
</protein>
<accession>B9XHU3</accession>
<dbReference type="STRING" id="320771.Cflav_PD6262"/>
<organism evidence="2 3">
    <name type="scientific">Pedosphaera parvula (strain Ellin514)</name>
    <dbReference type="NCBI Taxonomy" id="320771"/>
    <lineage>
        <taxon>Bacteria</taxon>
        <taxon>Pseudomonadati</taxon>
        <taxon>Verrucomicrobiota</taxon>
        <taxon>Pedosphaerae</taxon>
        <taxon>Pedosphaerales</taxon>
        <taxon>Pedosphaeraceae</taxon>
        <taxon>Pedosphaera</taxon>
    </lineage>
</organism>
<keyword evidence="3" id="KW-1185">Reference proteome</keyword>
<dbReference type="RefSeq" id="WP_007415387.1">
    <property type="nucleotide sequence ID" value="NZ_ABOX02000015.1"/>
</dbReference>
<dbReference type="Pfam" id="PF02405">
    <property type="entry name" value="MlaE"/>
    <property type="match status" value="1"/>
</dbReference>
<sequence length="311" mass="34088">MFLVGGYEVGFTLLAVVGQSTYSGSVEKGNVSGMNVPERHYLLWAPLPRAYSNYFGRKVIRFLLTIQGLGAFFLITLGVIFTKFRRARSVVWPLIWQELNRSGVKLLPMFLFLSLAMGLVVIGQAVSWLTRVNAVQYLGTIMVLVVVREIGPMLTALLVLARAGTSNVIELGTARALGEVEALEALVIDPIHYLVMPRVIGMAIGVFSLTVYFILGSLLSGYMWAFLQDVPLRPTDYFEQLAGALSYTDFIVLGTKSILFGVIISVITCYHGLAQPLQLEEVSNATVRAVAQSVIACVALDALFIVIYLVL</sequence>
<dbReference type="GO" id="GO:0043190">
    <property type="term" value="C:ATP-binding cassette (ABC) transporter complex"/>
    <property type="evidence" value="ECO:0007669"/>
    <property type="project" value="InterPro"/>
</dbReference>
<evidence type="ECO:0000313" key="2">
    <source>
        <dbReference type="EMBL" id="EEF60671.1"/>
    </source>
</evidence>
<feature type="transmembrane region" description="Helical" evidence="1">
    <location>
        <begin position="285"/>
        <end position="310"/>
    </location>
</feature>
<feature type="transmembrane region" description="Helical" evidence="1">
    <location>
        <begin position="137"/>
        <end position="161"/>
    </location>
</feature>
<proteinExistence type="predicted"/>
<reference evidence="2 3" key="1">
    <citation type="journal article" date="2011" name="J. Bacteriol.">
        <title>Genome sequence of 'Pedosphaera parvula' Ellin514, an aerobic Verrucomicrobial isolate from pasture soil.</title>
        <authorList>
            <person name="Kant R."/>
            <person name="van Passel M.W."/>
            <person name="Sangwan P."/>
            <person name="Palva A."/>
            <person name="Lucas S."/>
            <person name="Copeland A."/>
            <person name="Lapidus A."/>
            <person name="Glavina Del Rio T."/>
            <person name="Dalin E."/>
            <person name="Tice H."/>
            <person name="Bruce D."/>
            <person name="Goodwin L."/>
            <person name="Pitluck S."/>
            <person name="Chertkov O."/>
            <person name="Larimer F.W."/>
            <person name="Land M.L."/>
            <person name="Hauser L."/>
            <person name="Brettin T.S."/>
            <person name="Detter J.C."/>
            <person name="Han S."/>
            <person name="de Vos W.M."/>
            <person name="Janssen P.H."/>
            <person name="Smidt H."/>
        </authorList>
    </citation>
    <scope>NUCLEOTIDE SEQUENCE [LARGE SCALE GENOMIC DNA]</scope>
    <source>
        <strain evidence="2 3">Ellin514</strain>
    </source>
</reference>
<evidence type="ECO:0008006" key="4">
    <source>
        <dbReference type="Google" id="ProtNLM"/>
    </source>
</evidence>
<feature type="transmembrane region" description="Helical" evidence="1">
    <location>
        <begin position="103"/>
        <end position="125"/>
    </location>
</feature>
<dbReference type="PANTHER" id="PTHR30188">
    <property type="entry name" value="ABC TRANSPORTER PERMEASE PROTEIN-RELATED"/>
    <property type="match status" value="1"/>
</dbReference>
<evidence type="ECO:0000256" key="1">
    <source>
        <dbReference type="SAM" id="Phobius"/>
    </source>
</evidence>
<evidence type="ECO:0000313" key="3">
    <source>
        <dbReference type="Proteomes" id="UP000003688"/>
    </source>
</evidence>
<comment type="caution">
    <text evidence="2">The sequence shown here is derived from an EMBL/GenBank/DDBJ whole genome shotgun (WGS) entry which is preliminary data.</text>
</comment>
<feature type="transmembrane region" description="Helical" evidence="1">
    <location>
        <begin position="199"/>
        <end position="227"/>
    </location>
</feature>
<gene>
    <name evidence="2" type="ORF">Cflav_PD6262</name>
</gene>
<keyword evidence="1" id="KW-0812">Transmembrane</keyword>
<dbReference type="Proteomes" id="UP000003688">
    <property type="component" value="Unassembled WGS sequence"/>
</dbReference>
<dbReference type="OrthoDB" id="9810518at2"/>
<dbReference type="EMBL" id="ABOX02000015">
    <property type="protein sequence ID" value="EEF60671.1"/>
    <property type="molecule type" value="Genomic_DNA"/>
</dbReference>
<feature type="transmembrane region" description="Helical" evidence="1">
    <location>
        <begin position="59"/>
        <end position="82"/>
    </location>
</feature>
<keyword evidence="1" id="KW-0472">Membrane</keyword>
<dbReference type="PANTHER" id="PTHR30188:SF4">
    <property type="entry name" value="PROTEIN TRIGALACTOSYLDIACYLGLYCEROL 1, CHLOROPLASTIC"/>
    <property type="match status" value="1"/>
</dbReference>
<keyword evidence="1" id="KW-1133">Transmembrane helix</keyword>
<dbReference type="AlphaFoldDB" id="B9XHU3"/>
<dbReference type="InterPro" id="IPR030802">
    <property type="entry name" value="Permease_MalE"/>
</dbReference>